<dbReference type="CDD" id="cd19946">
    <property type="entry name" value="GlpA-like_Fer2_BFD-like"/>
    <property type="match status" value="1"/>
</dbReference>
<dbReference type="PRINTS" id="PR01001">
    <property type="entry name" value="FADG3PDH"/>
</dbReference>
<keyword evidence="5" id="KW-0560">Oxidoreductase</keyword>
<dbReference type="PANTHER" id="PTHR11985">
    <property type="entry name" value="GLYCEROL-3-PHOSPHATE DEHYDROGENASE"/>
    <property type="match status" value="1"/>
</dbReference>
<dbReference type="InterPro" id="IPR041854">
    <property type="entry name" value="BFD-like_2Fe2S-bd_dom_sf"/>
</dbReference>
<comment type="similarity">
    <text evidence="2">Belongs to the FAD-dependent glycerol-3-phosphate dehydrogenase family.</text>
</comment>
<accession>A0A1H6VD17</accession>
<evidence type="ECO:0000259" key="6">
    <source>
        <dbReference type="Pfam" id="PF01266"/>
    </source>
</evidence>
<dbReference type="InterPro" id="IPR006076">
    <property type="entry name" value="FAD-dep_OxRdtase"/>
</dbReference>
<keyword evidence="4" id="KW-0274">FAD</keyword>
<dbReference type="PANTHER" id="PTHR11985:SF15">
    <property type="entry name" value="GLYCEROL-3-PHOSPHATE DEHYDROGENASE, MITOCHONDRIAL"/>
    <property type="match status" value="1"/>
</dbReference>
<dbReference type="SUPFAM" id="SSF54373">
    <property type="entry name" value="FAD-linked reductases, C-terminal domain"/>
    <property type="match status" value="1"/>
</dbReference>
<feature type="domain" description="FAD dependent oxidoreductase" evidence="6">
    <location>
        <begin position="7"/>
        <end position="360"/>
    </location>
</feature>
<gene>
    <name evidence="7" type="ORF">SAMN05660742_102311</name>
</gene>
<dbReference type="EMBL" id="FNZK01000002">
    <property type="protein sequence ID" value="SEJ02539.1"/>
    <property type="molecule type" value="Genomic_DNA"/>
</dbReference>
<dbReference type="PROSITE" id="PS00978">
    <property type="entry name" value="FAD_G3PDH_2"/>
    <property type="match status" value="1"/>
</dbReference>
<dbReference type="GO" id="GO:0009331">
    <property type="term" value="C:glycerol-3-phosphate dehydrogenase (FAD) complex"/>
    <property type="evidence" value="ECO:0007669"/>
    <property type="project" value="InterPro"/>
</dbReference>
<keyword evidence="3" id="KW-0285">Flavoprotein</keyword>
<dbReference type="GO" id="GO:0005886">
    <property type="term" value="C:plasma membrane"/>
    <property type="evidence" value="ECO:0007669"/>
    <property type="project" value="InterPro"/>
</dbReference>
<dbReference type="Pfam" id="PF01266">
    <property type="entry name" value="DAO"/>
    <property type="match status" value="1"/>
</dbReference>
<dbReference type="GO" id="GO:0019563">
    <property type="term" value="P:glycerol catabolic process"/>
    <property type="evidence" value="ECO:0007669"/>
    <property type="project" value="UniProtKB-UniPathway"/>
</dbReference>
<evidence type="ECO:0000313" key="7">
    <source>
        <dbReference type="EMBL" id="SEJ02539.1"/>
    </source>
</evidence>
<evidence type="ECO:0000256" key="5">
    <source>
        <dbReference type="ARBA" id="ARBA00023002"/>
    </source>
</evidence>
<keyword evidence="8" id="KW-1185">Reference proteome</keyword>
<dbReference type="NCBIfam" id="NF008313">
    <property type="entry name" value="PRK11101.1"/>
    <property type="match status" value="1"/>
</dbReference>
<evidence type="ECO:0000256" key="1">
    <source>
        <dbReference type="ARBA" id="ARBA00001974"/>
    </source>
</evidence>
<comment type="cofactor">
    <cofactor evidence="1">
        <name>FAD</name>
        <dbReference type="ChEBI" id="CHEBI:57692"/>
    </cofactor>
</comment>
<dbReference type="SUPFAM" id="SSF51905">
    <property type="entry name" value="FAD/NAD(P)-binding domain"/>
    <property type="match status" value="1"/>
</dbReference>
<dbReference type="GO" id="GO:0006072">
    <property type="term" value="P:glycerol-3-phosphate metabolic process"/>
    <property type="evidence" value="ECO:0007669"/>
    <property type="project" value="InterPro"/>
</dbReference>
<organism evidence="7 8">
    <name type="scientific">Propionispira arboris</name>
    <dbReference type="NCBI Taxonomy" id="84035"/>
    <lineage>
        <taxon>Bacteria</taxon>
        <taxon>Bacillati</taxon>
        <taxon>Bacillota</taxon>
        <taxon>Negativicutes</taxon>
        <taxon>Selenomonadales</taxon>
        <taxon>Selenomonadaceae</taxon>
        <taxon>Propionispira</taxon>
    </lineage>
</organism>
<dbReference type="STRING" id="84035.SAMN05660742_102311"/>
<evidence type="ECO:0000256" key="3">
    <source>
        <dbReference type="ARBA" id="ARBA00022630"/>
    </source>
</evidence>
<dbReference type="InterPro" id="IPR036188">
    <property type="entry name" value="FAD/NAD-bd_sf"/>
</dbReference>
<dbReference type="InterPro" id="IPR000447">
    <property type="entry name" value="G3P_DH_FAD-dep"/>
</dbReference>
<dbReference type="Proteomes" id="UP000199662">
    <property type="component" value="Unassembled WGS sequence"/>
</dbReference>
<evidence type="ECO:0000313" key="8">
    <source>
        <dbReference type="Proteomes" id="UP000199662"/>
    </source>
</evidence>
<dbReference type="Gene3D" id="1.10.10.1100">
    <property type="entry name" value="BFD-like [2Fe-2S]-binding domain"/>
    <property type="match status" value="1"/>
</dbReference>
<dbReference type="GO" id="GO:0010181">
    <property type="term" value="F:FMN binding"/>
    <property type="evidence" value="ECO:0007669"/>
    <property type="project" value="InterPro"/>
</dbReference>
<dbReference type="GO" id="GO:0004368">
    <property type="term" value="F:glycerol-3-phosphate dehydrogenase (quinone) activity"/>
    <property type="evidence" value="ECO:0007669"/>
    <property type="project" value="InterPro"/>
</dbReference>
<protein>
    <submittedName>
        <fullName evidence="7">Glycerol 3-phosphate dehydrogenase (Quinone) subunit A</fullName>
    </submittedName>
</protein>
<reference evidence="7 8" key="1">
    <citation type="submission" date="2016-10" db="EMBL/GenBank/DDBJ databases">
        <authorList>
            <person name="de Groot N.N."/>
        </authorList>
    </citation>
    <scope>NUCLEOTIDE SEQUENCE [LARGE SCALE GENOMIC DNA]</scope>
    <source>
        <strain evidence="7 8">DSM 2179</strain>
    </source>
</reference>
<dbReference type="GO" id="GO:0050660">
    <property type="term" value="F:flavin adenine dinucleotide binding"/>
    <property type="evidence" value="ECO:0007669"/>
    <property type="project" value="InterPro"/>
</dbReference>
<dbReference type="Gene3D" id="3.50.50.60">
    <property type="entry name" value="FAD/NAD(P)-binding domain"/>
    <property type="match status" value="3"/>
</dbReference>
<evidence type="ECO:0000256" key="2">
    <source>
        <dbReference type="ARBA" id="ARBA00007330"/>
    </source>
</evidence>
<dbReference type="NCBIfam" id="TIGR03377">
    <property type="entry name" value="glycerol3P_GlpA"/>
    <property type="match status" value="1"/>
</dbReference>
<dbReference type="InterPro" id="IPR017752">
    <property type="entry name" value="G3P_DH_GlpA_su"/>
</dbReference>
<proteinExistence type="inferred from homology"/>
<sequence length="539" mass="59539">MMEKATVLVIGGGATGVGILRDLAMRGVDVMLLEMRDMVHGTSSRYHGLLHSGGRYAVKDADAGRECIEENTILRKIGRHCVEATEGYFVRLPEDDPAYEKEWVEACKKINLPAIQIDPAEAWHLEPNLTHRAQAVYRVPDAAIDGFRMAWQNIDSAKRYGGRVKTYTEVVKIHSVNGQVTTVTVRDYFTKQQYDIACEFIVNAAGPWAGQVAACANIPVHVQPDRGTLVAFNHRLTSRVINRLHKSSDGDIFVPHGSITILGTTSTTVNSPDDTQPLTSEVEYLLGIGELTIENLRGFRILRAFCGSRPLYTADPNATGRGVSRGFVILDHANDGLKGFASICGGKFTTYRLMAEHMADLVCKKLHNTTLCRTAIEPLVEDVAPEILAKARQYFPAYGVSLASSRLGEATLKNVIARMQADPTKRELACECENVTLAEIEEVAELPTSHTLSDIRRQTRMGMGTCQGAFCTFRGMGLVAQDDIIPQHDTVKEMKDFLQARYKGLSPILWGSTLREMELTRGIYESVFNLNGAMSDEKK</sequence>
<dbReference type="UniPathway" id="UPA00618">
    <property type="reaction ID" value="UER00673"/>
</dbReference>
<name>A0A1H6VD17_9FIRM</name>
<evidence type="ECO:0000256" key="4">
    <source>
        <dbReference type="ARBA" id="ARBA00022827"/>
    </source>
</evidence>
<dbReference type="AlphaFoldDB" id="A0A1H6VD17"/>